<dbReference type="PROSITE" id="PS51136">
    <property type="entry name" value="WAC"/>
    <property type="match status" value="1"/>
</dbReference>
<dbReference type="GO" id="GO:0005634">
    <property type="term" value="C:nucleus"/>
    <property type="evidence" value="ECO:0007669"/>
    <property type="project" value="UniProtKB-SubCell"/>
</dbReference>
<dbReference type="AlphaFoldDB" id="A0AA40EHH3"/>
<evidence type="ECO:0000256" key="4">
    <source>
        <dbReference type="PROSITE-ProRule" id="PRU00475"/>
    </source>
</evidence>
<feature type="compositionally biased region" description="Polar residues" evidence="5">
    <location>
        <begin position="272"/>
        <end position="282"/>
    </location>
</feature>
<evidence type="ECO:0000259" key="7">
    <source>
        <dbReference type="PROSITE" id="PS51136"/>
    </source>
</evidence>
<protein>
    <recommendedName>
        <fullName evidence="10">Chromatin assembly protein</fullName>
    </recommendedName>
</protein>
<feature type="region of interest" description="Disordered" evidence="5">
    <location>
        <begin position="684"/>
        <end position="766"/>
    </location>
</feature>
<dbReference type="GO" id="GO:0000781">
    <property type="term" value="C:chromosome, telomeric region"/>
    <property type="evidence" value="ECO:0007669"/>
    <property type="project" value="GOC"/>
</dbReference>
<sequence>MVPLRPHSPPVAQKLTPGPQVLFKRKPVQFLTAPEIEDENQEVWHIPQTGEVFPTYEDYLNRMDFYKQKRFICTISGHSGLTFFQALKSEMEGAAEVEQAFPEALKGPVLRRVQFQTVSRIDTLVDQVYDEFKNDYYPGEAVGVRVVTGEKLEGIVRDKTRFGRQIQPDGSQSKPFSRYFVSLDNRPGEEAVVDDNHIFRDRKVFTKSVLRSFIKKTVTREAWNGAPWLVKPEVAAQYHIDTRVPPHLLYDNKLLERKQMQAQKRMSQTDISVLSAGQQSPTGPVRLPELKPAPKSHKSKAQQAAQAQALLSGAPKGRHGSSVQGLEIGGFNHLPLPGNPFAFPLRQTHIPPQVFSHPEPPPPPPPPKYPIEDLQIDMRGRVRPPLKYLCSDPPVDAEVAAVAKSPFGEKILMKSVGPLLETWDTLNVYCEIFKLDSFTFDDYIEAMQIASEEVPVQLFDEIHCAVLKILVSSTSEGGKVQFQLPELEEEDEEDEEMEDQSALQTPEPDPQPSGRATRSSLAKMELERMQAEAEAAEREIRQAEDAPKHNAEQLLEGYDWIDHLRKRDFKDGGWEMIMVGLLHQLSKSERLRDRCEELLQALVPTGVEPSQESVRHQYAELDINLRVQALQIICMLTAETKAMRAYMEDCSETMTGYRKEKIDWQRKRKQGIEELKNLNDQRKILLPDNMPPSPTQEAAKASEDVKMTDLDDLPANTSDEIPDSDDGSPVGRKLRRGQDRAAERKRKAEREQERKDKAEAAAKVPKQSKQFIKVLKDIQKKEEEIAECEREIAIIDNDLREADCPRTRVLGKDRFWNRYYWFERNGMPYGGLPSSSTAAAGYANGLLWVQGPDDLEREGYIDMKAEWQDEYVAKFDVTVPERKKREEGATSVFSATQWGFYADFESVDKLLDWLDPRGVNELKLRKEIVNYRDKIQKNMAARDEYLGLGAPGDAGAAAEVPSPSTSSSTATGAEHDGKKRMSTRGRLATATTPEPPSFRCLAWENTMALDEIGHLHSNEPPPVRQRKQTTKKKEAVPEPEAPVTRGKRARR</sequence>
<dbReference type="Pfam" id="PF10537">
    <property type="entry name" value="WAC_Acf1_DNA_bd"/>
    <property type="match status" value="1"/>
</dbReference>
<keyword evidence="2" id="KW-0175">Coiled coil</keyword>
<feature type="region of interest" description="Disordered" evidence="5">
    <location>
        <begin position="480"/>
        <end position="548"/>
    </location>
</feature>
<feature type="compositionally biased region" description="Basic and acidic residues" evidence="5">
    <location>
        <begin position="700"/>
        <end position="709"/>
    </location>
</feature>
<feature type="compositionally biased region" description="Low complexity" evidence="5">
    <location>
        <begin position="953"/>
        <end position="972"/>
    </location>
</feature>
<comment type="subcellular location">
    <subcellularLocation>
        <location evidence="1 4">Nucleus</location>
    </subcellularLocation>
</comment>
<evidence type="ECO:0008006" key="10">
    <source>
        <dbReference type="Google" id="ProtNLM"/>
    </source>
</evidence>
<dbReference type="Pfam" id="PF15612">
    <property type="entry name" value="WHIM1"/>
    <property type="match status" value="1"/>
</dbReference>
<proteinExistence type="predicted"/>
<feature type="compositionally biased region" description="Acidic residues" evidence="5">
    <location>
        <begin position="486"/>
        <end position="499"/>
    </location>
</feature>
<feature type="compositionally biased region" description="Basic and acidic residues" evidence="5">
    <location>
        <begin position="736"/>
        <end position="760"/>
    </location>
</feature>
<evidence type="ECO:0000259" key="6">
    <source>
        <dbReference type="PROSITE" id="PS50827"/>
    </source>
</evidence>
<dbReference type="Pfam" id="PF02791">
    <property type="entry name" value="DDT"/>
    <property type="match status" value="1"/>
</dbReference>
<evidence type="ECO:0000256" key="3">
    <source>
        <dbReference type="ARBA" id="ARBA00023242"/>
    </source>
</evidence>
<dbReference type="InterPro" id="IPR028941">
    <property type="entry name" value="WHIM2_dom"/>
</dbReference>
<comment type="caution">
    <text evidence="8">The sequence shown here is derived from an EMBL/GenBank/DDBJ whole genome shotgun (WGS) entry which is preliminary data.</text>
</comment>
<dbReference type="InterPro" id="IPR028942">
    <property type="entry name" value="WHIM1_dom"/>
</dbReference>
<dbReference type="GO" id="GO:0000785">
    <property type="term" value="C:chromatin"/>
    <property type="evidence" value="ECO:0007669"/>
    <property type="project" value="UniProtKB-ARBA"/>
</dbReference>
<evidence type="ECO:0000256" key="5">
    <source>
        <dbReference type="SAM" id="MobiDB-lite"/>
    </source>
</evidence>
<feature type="region of interest" description="Disordered" evidence="5">
    <location>
        <begin position="953"/>
        <end position="998"/>
    </location>
</feature>
<keyword evidence="3 4" id="KW-0539">Nucleus</keyword>
<name>A0AA40EHH3_9PEZI</name>
<accession>A0AA40EHH3</accession>
<evidence type="ECO:0000256" key="1">
    <source>
        <dbReference type="ARBA" id="ARBA00004123"/>
    </source>
</evidence>
<feature type="compositionally biased region" description="Basic and acidic residues" evidence="5">
    <location>
        <begin position="524"/>
        <end position="548"/>
    </location>
</feature>
<keyword evidence="9" id="KW-1185">Reference proteome</keyword>
<dbReference type="PANTHER" id="PTHR32075">
    <property type="entry name" value="ISWI CHROMATIN-REMODELING COMPLEX SUBUNIT YPL216W-RELATED"/>
    <property type="match status" value="1"/>
</dbReference>
<feature type="domain" description="DDT" evidence="6">
    <location>
        <begin position="413"/>
        <end position="476"/>
    </location>
</feature>
<gene>
    <name evidence="8" type="ORF">B0T18DRAFT_334726</name>
</gene>
<evidence type="ECO:0000313" key="9">
    <source>
        <dbReference type="Proteomes" id="UP001172155"/>
    </source>
</evidence>
<dbReference type="Proteomes" id="UP001172155">
    <property type="component" value="Unassembled WGS sequence"/>
</dbReference>
<feature type="region of interest" description="Disordered" evidence="5">
    <location>
        <begin position="1011"/>
        <end position="1051"/>
    </location>
</feature>
<dbReference type="InterPro" id="IPR013136">
    <property type="entry name" value="WSTF_Acf1_Cbp146"/>
</dbReference>
<dbReference type="GO" id="GO:0031509">
    <property type="term" value="P:subtelomeric heterochromatin formation"/>
    <property type="evidence" value="ECO:0007669"/>
    <property type="project" value="TreeGrafter"/>
</dbReference>
<dbReference type="PROSITE" id="PS50827">
    <property type="entry name" value="DDT"/>
    <property type="match status" value="1"/>
</dbReference>
<dbReference type="PANTHER" id="PTHR32075:SF6">
    <property type="entry name" value="ISWI CHROMATIN-REMODELING COMPLEX SUBUNIT YPL216W-RELATED"/>
    <property type="match status" value="1"/>
</dbReference>
<feature type="domain" description="WAC" evidence="7">
    <location>
        <begin position="41"/>
        <end position="151"/>
    </location>
</feature>
<dbReference type="InterPro" id="IPR018501">
    <property type="entry name" value="DDT_dom"/>
</dbReference>
<dbReference type="EMBL" id="JAUKUD010000007">
    <property type="protein sequence ID" value="KAK0738216.1"/>
    <property type="molecule type" value="Genomic_DNA"/>
</dbReference>
<evidence type="ECO:0000256" key="2">
    <source>
        <dbReference type="ARBA" id="ARBA00023054"/>
    </source>
</evidence>
<organism evidence="8 9">
    <name type="scientific">Schizothecium vesticola</name>
    <dbReference type="NCBI Taxonomy" id="314040"/>
    <lineage>
        <taxon>Eukaryota</taxon>
        <taxon>Fungi</taxon>
        <taxon>Dikarya</taxon>
        <taxon>Ascomycota</taxon>
        <taxon>Pezizomycotina</taxon>
        <taxon>Sordariomycetes</taxon>
        <taxon>Sordariomycetidae</taxon>
        <taxon>Sordariales</taxon>
        <taxon>Schizotheciaceae</taxon>
        <taxon>Schizothecium</taxon>
    </lineage>
</organism>
<dbReference type="Pfam" id="PF15613">
    <property type="entry name" value="WSD"/>
    <property type="match status" value="1"/>
</dbReference>
<evidence type="ECO:0000313" key="8">
    <source>
        <dbReference type="EMBL" id="KAK0738216.1"/>
    </source>
</evidence>
<reference evidence="8" key="1">
    <citation type="submission" date="2023-06" db="EMBL/GenBank/DDBJ databases">
        <title>Genome-scale phylogeny and comparative genomics of the fungal order Sordariales.</title>
        <authorList>
            <consortium name="Lawrence Berkeley National Laboratory"/>
            <person name="Hensen N."/>
            <person name="Bonometti L."/>
            <person name="Westerberg I."/>
            <person name="Brannstrom I.O."/>
            <person name="Guillou S."/>
            <person name="Cros-Aarteil S."/>
            <person name="Calhoun S."/>
            <person name="Haridas S."/>
            <person name="Kuo A."/>
            <person name="Mondo S."/>
            <person name="Pangilinan J."/>
            <person name="Riley R."/>
            <person name="LaButti K."/>
            <person name="Andreopoulos B."/>
            <person name="Lipzen A."/>
            <person name="Chen C."/>
            <person name="Yanf M."/>
            <person name="Daum C."/>
            <person name="Ng V."/>
            <person name="Clum A."/>
            <person name="Steindorff A."/>
            <person name="Ohm R."/>
            <person name="Martin F."/>
            <person name="Silar P."/>
            <person name="Natvig D."/>
            <person name="Lalanne C."/>
            <person name="Gautier V."/>
            <person name="Ament-velasquez S.L."/>
            <person name="Kruys A."/>
            <person name="Hutchinson M.I."/>
            <person name="Powell A.J."/>
            <person name="Barry K."/>
            <person name="Miller A.N."/>
            <person name="Grigoriev I.V."/>
            <person name="Debuchy R."/>
            <person name="Gladieux P."/>
            <person name="Thoren M.H."/>
            <person name="Johannesson H."/>
        </authorList>
    </citation>
    <scope>NUCLEOTIDE SEQUENCE</scope>
    <source>
        <strain evidence="8">SMH3187-1</strain>
    </source>
</reference>
<feature type="region of interest" description="Disordered" evidence="5">
    <location>
        <begin position="272"/>
        <end position="324"/>
    </location>
</feature>